<dbReference type="Gene3D" id="3.30.450.50">
    <property type="entry name" value="Longin domain"/>
    <property type="match status" value="1"/>
</dbReference>
<evidence type="ECO:0000256" key="4">
    <source>
        <dbReference type="ARBA" id="ARBA00023136"/>
    </source>
</evidence>
<dbReference type="PROSITE" id="PS00417">
    <property type="entry name" value="SYNAPTOBREVIN"/>
    <property type="match status" value="1"/>
</dbReference>
<dbReference type="PROSITE" id="PS50859">
    <property type="entry name" value="LONGIN"/>
    <property type="match status" value="1"/>
</dbReference>
<dbReference type="Proteomes" id="UP000005408">
    <property type="component" value="Unassembled WGS sequence"/>
</dbReference>
<feature type="domain" description="V-SNARE coiled-coil homology" evidence="11">
    <location>
        <begin position="138"/>
        <end position="207"/>
    </location>
</feature>
<feature type="domain" description="Longin" evidence="10">
    <location>
        <begin position="8"/>
        <end position="127"/>
    </location>
</feature>
<dbReference type="PROSITE" id="PS50892">
    <property type="entry name" value="V_SNARE"/>
    <property type="match status" value="1"/>
</dbReference>
<keyword evidence="5" id="KW-0564">Palmitate</keyword>
<dbReference type="PANTHER" id="PTHR45806">
    <property type="entry name" value="SYNAPTOBREVIN HOMOLOG YKT6"/>
    <property type="match status" value="1"/>
</dbReference>
<dbReference type="Gene3D" id="1.20.5.110">
    <property type="match status" value="1"/>
</dbReference>
<accession>A0A8W8NRQ7</accession>
<dbReference type="PRINTS" id="PR00219">
    <property type="entry name" value="SYNAPTOBREVN"/>
</dbReference>
<evidence type="ECO:0008006" key="14">
    <source>
        <dbReference type="Google" id="ProtNLM"/>
    </source>
</evidence>
<keyword evidence="4" id="KW-0472">Membrane</keyword>
<dbReference type="EnsemblMetazoa" id="G769.2">
    <property type="protein sequence ID" value="G769.2:cds"/>
    <property type="gene ID" value="G769"/>
</dbReference>
<reference evidence="12" key="1">
    <citation type="submission" date="2022-08" db="UniProtKB">
        <authorList>
            <consortium name="EnsemblMetazoa"/>
        </authorList>
    </citation>
    <scope>IDENTIFICATION</scope>
    <source>
        <strain evidence="12">05x7-T-G4-1.051#20</strain>
    </source>
</reference>
<dbReference type="PANTHER" id="PTHR45806:SF1">
    <property type="entry name" value="SYNAPTOBREVIN HOMOLOG YKT6"/>
    <property type="match status" value="1"/>
</dbReference>
<comment type="subcellular location">
    <subcellularLocation>
        <location evidence="8">Endomembrane system</location>
        <topology evidence="8">Lipid-anchor</topology>
        <orientation evidence="8">Cytoplasmic side</orientation>
    </subcellularLocation>
    <subcellularLocation>
        <location evidence="1">Golgi apparatus</location>
        <location evidence="1">trans-Golgi network membrane</location>
    </subcellularLocation>
</comment>
<dbReference type="GO" id="GO:0006888">
    <property type="term" value="P:endoplasmic reticulum to Golgi vesicle-mediated transport"/>
    <property type="evidence" value="ECO:0007669"/>
    <property type="project" value="TreeGrafter"/>
</dbReference>
<dbReference type="GO" id="GO:0016020">
    <property type="term" value="C:membrane"/>
    <property type="evidence" value="ECO:0007669"/>
    <property type="project" value="InterPro"/>
</dbReference>
<dbReference type="InterPro" id="IPR042855">
    <property type="entry name" value="V_SNARE_CC"/>
</dbReference>
<keyword evidence="3" id="KW-0488">Methylation</keyword>
<comment type="similarity">
    <text evidence="2">Belongs to the synaptobrevin family.</text>
</comment>
<keyword evidence="6" id="KW-0449">Lipoprotein</keyword>
<dbReference type="Pfam" id="PF00957">
    <property type="entry name" value="Synaptobrevin"/>
    <property type="match status" value="1"/>
</dbReference>
<dbReference type="Pfam" id="PF13774">
    <property type="entry name" value="Longin"/>
    <property type="match status" value="1"/>
</dbReference>
<evidence type="ECO:0000313" key="12">
    <source>
        <dbReference type="EnsemblMetazoa" id="G769.2:cds"/>
    </source>
</evidence>
<evidence type="ECO:0000256" key="6">
    <source>
        <dbReference type="ARBA" id="ARBA00023288"/>
    </source>
</evidence>
<name>A0A8W8NRQ7_MAGGI</name>
<dbReference type="InterPro" id="IPR010908">
    <property type="entry name" value="Longin_dom"/>
</dbReference>
<keyword evidence="7" id="KW-0636">Prenylation</keyword>
<evidence type="ECO:0000259" key="11">
    <source>
        <dbReference type="PROSITE" id="PS50892"/>
    </source>
</evidence>
<dbReference type="InterPro" id="IPR001388">
    <property type="entry name" value="Synaptobrevin-like"/>
</dbReference>
<evidence type="ECO:0000259" key="10">
    <source>
        <dbReference type="PROSITE" id="PS50859"/>
    </source>
</evidence>
<evidence type="ECO:0000256" key="1">
    <source>
        <dbReference type="ARBA" id="ARBA00004198"/>
    </source>
</evidence>
<dbReference type="InterPro" id="IPR011012">
    <property type="entry name" value="Longin-like_dom_sf"/>
</dbReference>
<dbReference type="GO" id="GO:0005794">
    <property type="term" value="C:Golgi apparatus"/>
    <property type="evidence" value="ECO:0007669"/>
    <property type="project" value="UniProtKB-SubCell"/>
</dbReference>
<evidence type="ECO:0000256" key="8">
    <source>
        <dbReference type="ARBA" id="ARBA00046278"/>
    </source>
</evidence>
<dbReference type="SMART" id="SM01270">
    <property type="entry name" value="Longin"/>
    <property type="match status" value="1"/>
</dbReference>
<sequence>MKLYCIAVLHKGETKVNPLASAHELSSFGYFQRSSVKEFMDFTCKIVAERTMVGSRASVKEHEYICHVYVRSDCLTGLVIADHEYPQRVAHTLINKVLEEFTGKVPKSQWPTANQSRIVYGELSGYLQKYQDPKQADSMTKIQSELDETKIILYDTIEKILERGEKLEDMVDKSDSLGKQAKALFQVVSLPTSLILFLKTWSSTLSE</sequence>
<keyword evidence="9" id="KW-0175">Coiled coil</keyword>
<organism evidence="12 13">
    <name type="scientific">Magallana gigas</name>
    <name type="common">Pacific oyster</name>
    <name type="synonym">Crassostrea gigas</name>
    <dbReference type="NCBI Taxonomy" id="29159"/>
    <lineage>
        <taxon>Eukaryota</taxon>
        <taxon>Metazoa</taxon>
        <taxon>Spiralia</taxon>
        <taxon>Lophotrochozoa</taxon>
        <taxon>Mollusca</taxon>
        <taxon>Bivalvia</taxon>
        <taxon>Autobranchia</taxon>
        <taxon>Pteriomorphia</taxon>
        <taxon>Ostreida</taxon>
        <taxon>Ostreoidea</taxon>
        <taxon>Ostreidae</taxon>
        <taxon>Magallana</taxon>
    </lineage>
</organism>
<dbReference type="GO" id="GO:0005484">
    <property type="term" value="F:SNAP receptor activity"/>
    <property type="evidence" value="ECO:0007669"/>
    <property type="project" value="TreeGrafter"/>
</dbReference>
<dbReference type="SUPFAM" id="SSF58038">
    <property type="entry name" value="SNARE fusion complex"/>
    <property type="match status" value="1"/>
</dbReference>
<dbReference type="AlphaFoldDB" id="A0A8W8NRQ7"/>
<dbReference type="CDD" id="cd14824">
    <property type="entry name" value="Longin"/>
    <property type="match status" value="1"/>
</dbReference>
<keyword evidence="13" id="KW-1185">Reference proteome</keyword>
<evidence type="ECO:0000313" key="13">
    <source>
        <dbReference type="Proteomes" id="UP000005408"/>
    </source>
</evidence>
<evidence type="ECO:0000256" key="3">
    <source>
        <dbReference type="ARBA" id="ARBA00022481"/>
    </source>
</evidence>
<evidence type="ECO:0000256" key="7">
    <source>
        <dbReference type="ARBA" id="ARBA00023289"/>
    </source>
</evidence>
<protein>
    <recommendedName>
        <fullName evidence="14">Synaptobrevin-like protein YKT6</fullName>
    </recommendedName>
</protein>
<dbReference type="SUPFAM" id="SSF64356">
    <property type="entry name" value="SNARE-like"/>
    <property type="match status" value="1"/>
</dbReference>
<evidence type="ECO:0000256" key="9">
    <source>
        <dbReference type="PROSITE-ProRule" id="PRU00290"/>
    </source>
</evidence>
<proteinExistence type="inferred from homology"/>
<evidence type="ECO:0000256" key="2">
    <source>
        <dbReference type="ARBA" id="ARBA00008025"/>
    </source>
</evidence>
<evidence type="ECO:0000256" key="5">
    <source>
        <dbReference type="ARBA" id="ARBA00023139"/>
    </source>
</evidence>